<feature type="domain" description="Peptidase A1" evidence="5">
    <location>
        <begin position="65"/>
        <end position="391"/>
    </location>
</feature>
<feature type="chain" id="PRO_5043452069" description="Peptidase A1 domain-containing protein" evidence="4">
    <location>
        <begin position="22"/>
        <end position="589"/>
    </location>
</feature>
<protein>
    <recommendedName>
        <fullName evidence="5">Peptidase A1 domain-containing protein</fullName>
    </recommendedName>
</protein>
<comment type="similarity">
    <text evidence="1">Belongs to the peptidase A1 family.</text>
</comment>
<dbReference type="AlphaFoldDB" id="A0AAW0GJS8"/>
<keyword evidence="3" id="KW-0812">Transmembrane</keyword>
<comment type="caution">
    <text evidence="6">The sequence shown here is derived from an EMBL/GenBank/DDBJ whole genome shotgun (WGS) entry which is preliminary data.</text>
</comment>
<dbReference type="EMBL" id="JASBNA010000004">
    <property type="protein sequence ID" value="KAK7692147.1"/>
    <property type="molecule type" value="Genomic_DNA"/>
</dbReference>
<feature type="compositionally biased region" description="Acidic residues" evidence="2">
    <location>
        <begin position="426"/>
        <end position="437"/>
    </location>
</feature>
<feature type="compositionally biased region" description="Low complexity" evidence="2">
    <location>
        <begin position="479"/>
        <end position="493"/>
    </location>
</feature>
<feature type="region of interest" description="Disordered" evidence="2">
    <location>
        <begin position="479"/>
        <end position="502"/>
    </location>
</feature>
<dbReference type="PANTHER" id="PTHR47966:SF57">
    <property type="entry name" value="PEPTIDASE A1 DOMAIN-CONTAINING PROTEIN"/>
    <property type="match status" value="1"/>
</dbReference>
<evidence type="ECO:0000313" key="7">
    <source>
        <dbReference type="Proteomes" id="UP001385951"/>
    </source>
</evidence>
<dbReference type="Proteomes" id="UP001385951">
    <property type="component" value="Unassembled WGS sequence"/>
</dbReference>
<evidence type="ECO:0000259" key="5">
    <source>
        <dbReference type="PROSITE" id="PS51767"/>
    </source>
</evidence>
<dbReference type="Pfam" id="PF00026">
    <property type="entry name" value="Asp"/>
    <property type="match status" value="1"/>
</dbReference>
<evidence type="ECO:0000256" key="1">
    <source>
        <dbReference type="ARBA" id="ARBA00007447"/>
    </source>
</evidence>
<organism evidence="6 7">
    <name type="scientific">Cerrena zonata</name>
    <dbReference type="NCBI Taxonomy" id="2478898"/>
    <lineage>
        <taxon>Eukaryota</taxon>
        <taxon>Fungi</taxon>
        <taxon>Dikarya</taxon>
        <taxon>Basidiomycota</taxon>
        <taxon>Agaricomycotina</taxon>
        <taxon>Agaricomycetes</taxon>
        <taxon>Polyporales</taxon>
        <taxon>Cerrenaceae</taxon>
        <taxon>Cerrena</taxon>
    </lineage>
</organism>
<gene>
    <name evidence="6" type="ORF">QCA50_003766</name>
</gene>
<evidence type="ECO:0000256" key="2">
    <source>
        <dbReference type="SAM" id="MobiDB-lite"/>
    </source>
</evidence>
<dbReference type="GO" id="GO:0004190">
    <property type="term" value="F:aspartic-type endopeptidase activity"/>
    <property type="evidence" value="ECO:0007669"/>
    <property type="project" value="InterPro"/>
</dbReference>
<feature type="region of interest" description="Disordered" evidence="2">
    <location>
        <begin position="425"/>
        <end position="449"/>
    </location>
</feature>
<dbReference type="InterPro" id="IPR021109">
    <property type="entry name" value="Peptidase_aspartic_dom_sf"/>
</dbReference>
<accession>A0AAW0GJS8</accession>
<proteinExistence type="inferred from homology"/>
<dbReference type="Gene3D" id="2.40.70.10">
    <property type="entry name" value="Acid Proteases"/>
    <property type="match status" value="2"/>
</dbReference>
<feature type="compositionally biased region" description="Low complexity" evidence="2">
    <location>
        <begin position="438"/>
        <end position="447"/>
    </location>
</feature>
<dbReference type="InterPro" id="IPR033121">
    <property type="entry name" value="PEPTIDASE_A1"/>
</dbReference>
<name>A0AAW0GJS8_9APHY</name>
<evidence type="ECO:0000313" key="6">
    <source>
        <dbReference type="EMBL" id="KAK7692147.1"/>
    </source>
</evidence>
<evidence type="ECO:0000256" key="3">
    <source>
        <dbReference type="SAM" id="Phobius"/>
    </source>
</evidence>
<dbReference type="SUPFAM" id="SSF50630">
    <property type="entry name" value="Acid proteases"/>
    <property type="match status" value="1"/>
</dbReference>
<dbReference type="PRINTS" id="PR00792">
    <property type="entry name" value="PEPSIN"/>
</dbReference>
<keyword evidence="4" id="KW-0732">Signal</keyword>
<keyword evidence="3" id="KW-1133">Transmembrane helix</keyword>
<dbReference type="PROSITE" id="PS51767">
    <property type="entry name" value="PEPTIDASE_A1"/>
    <property type="match status" value="1"/>
</dbReference>
<sequence length="589" mass="62126">MFSSLSSRLAVVATYASLASAVTLPIVRRDDPPSGSGAMSVLLGNNTIVDPSDPFNFANVGGQIYTTVVRINGQDFQVDMDTGSSDLWIDTQGANLTGTIDTGVLGVVTYEDLTSAIGNLTQANVTWGNFTVDNQLFINAPGTNATLGLRQGLLGLGPQTLSNISATVKFFNESFNGAPLLQNIFETYPDVSNFISFLLTRSVAGIIDGGSFTIGEIVPGFEAITSAPKLDVAAASNRWLTFIDGMLINGKTVTAKSNGFPRVTVPDNKFTAIFDTGISLDIAPQAFVDAMFKDVPGSQFDDDSRLYLLPCDTKINVSLIVDDLQYPIHPIDLVTPVGTNGTDVICGGGFVASNENTAIGDFQFGDVVLRNLYTIFDFGTWSRPDDDNGPFIQLLNLTNADAAFAEFDTLQAARIQDFLAFHANDDSDDSDDDDDDTSSTVSDATSTPTGSAIVNIQTTEIPLSSVGVTAAINSASAAATAPTTAATNSPDSTVSSATREATSNSKDLAVGALGDSDTTTSSADYNNLIRNSYIIIGLLAAVILLLVGVLVASFMRKMAPSGKNHKYKAVIPPVDEREVYSGPLGRYSD</sequence>
<reference evidence="6 7" key="1">
    <citation type="submission" date="2022-09" db="EMBL/GenBank/DDBJ databases">
        <authorList>
            <person name="Palmer J.M."/>
        </authorList>
    </citation>
    <scope>NUCLEOTIDE SEQUENCE [LARGE SCALE GENOMIC DNA]</scope>
    <source>
        <strain evidence="6 7">DSM 7382</strain>
    </source>
</reference>
<keyword evidence="3" id="KW-0472">Membrane</keyword>
<feature type="signal peptide" evidence="4">
    <location>
        <begin position="1"/>
        <end position="21"/>
    </location>
</feature>
<dbReference type="InterPro" id="IPR001461">
    <property type="entry name" value="Aspartic_peptidase_A1"/>
</dbReference>
<keyword evidence="7" id="KW-1185">Reference proteome</keyword>
<evidence type="ECO:0000256" key="4">
    <source>
        <dbReference type="SAM" id="SignalP"/>
    </source>
</evidence>
<dbReference type="GO" id="GO:0006508">
    <property type="term" value="P:proteolysis"/>
    <property type="evidence" value="ECO:0007669"/>
    <property type="project" value="InterPro"/>
</dbReference>
<dbReference type="PANTHER" id="PTHR47966">
    <property type="entry name" value="BETA-SITE APP-CLEAVING ENZYME, ISOFORM A-RELATED"/>
    <property type="match status" value="1"/>
</dbReference>
<feature type="transmembrane region" description="Helical" evidence="3">
    <location>
        <begin position="533"/>
        <end position="555"/>
    </location>
</feature>